<feature type="compositionally biased region" description="Polar residues" evidence="1">
    <location>
        <begin position="1"/>
        <end position="14"/>
    </location>
</feature>
<sequence>MVQTGLHLLQQSELPSEHLSDQGDPTLLHHSEF</sequence>
<feature type="region of interest" description="Disordered" evidence="1">
    <location>
        <begin position="1"/>
        <end position="33"/>
    </location>
</feature>
<protein>
    <submittedName>
        <fullName evidence="2">Uncharacterized protein</fullName>
    </submittedName>
</protein>
<reference evidence="2 3" key="1">
    <citation type="journal article" date="2020" name="Mol. Biol. Evol.">
        <title>Distinct Expression and Methylation Patterns for Genes with Different Fates following a Single Whole-Genome Duplication in Flowering Plants.</title>
        <authorList>
            <person name="Shi T."/>
            <person name="Rahmani R.S."/>
            <person name="Gugger P.F."/>
            <person name="Wang M."/>
            <person name="Li H."/>
            <person name="Zhang Y."/>
            <person name="Li Z."/>
            <person name="Wang Q."/>
            <person name="Van de Peer Y."/>
            <person name="Marchal K."/>
            <person name="Chen J."/>
        </authorList>
    </citation>
    <scope>NUCLEOTIDE SEQUENCE [LARGE SCALE GENOMIC DNA]</scope>
    <source>
        <tissue evidence="2">Leaf</tissue>
    </source>
</reference>
<evidence type="ECO:0000256" key="1">
    <source>
        <dbReference type="SAM" id="MobiDB-lite"/>
    </source>
</evidence>
<proteinExistence type="predicted"/>
<dbReference type="EMBL" id="DUZY01000001">
    <property type="protein sequence ID" value="DAD18095.1"/>
    <property type="molecule type" value="Genomic_DNA"/>
</dbReference>
<organism evidence="2 3">
    <name type="scientific">Nelumbo nucifera</name>
    <name type="common">Sacred lotus</name>
    <dbReference type="NCBI Taxonomy" id="4432"/>
    <lineage>
        <taxon>Eukaryota</taxon>
        <taxon>Viridiplantae</taxon>
        <taxon>Streptophyta</taxon>
        <taxon>Embryophyta</taxon>
        <taxon>Tracheophyta</taxon>
        <taxon>Spermatophyta</taxon>
        <taxon>Magnoliopsida</taxon>
        <taxon>Proteales</taxon>
        <taxon>Nelumbonaceae</taxon>
        <taxon>Nelumbo</taxon>
    </lineage>
</organism>
<comment type="caution">
    <text evidence="2">The sequence shown here is derived from an EMBL/GenBank/DDBJ whole genome shotgun (WGS) entry which is preliminary data.</text>
</comment>
<gene>
    <name evidence="2" type="ORF">HUJ06_019558</name>
</gene>
<accession>A0A822XGZ1</accession>
<evidence type="ECO:0000313" key="3">
    <source>
        <dbReference type="Proteomes" id="UP000607653"/>
    </source>
</evidence>
<keyword evidence="3" id="KW-1185">Reference proteome</keyword>
<feature type="compositionally biased region" description="Basic and acidic residues" evidence="1">
    <location>
        <begin position="15"/>
        <end position="33"/>
    </location>
</feature>
<name>A0A822XGZ1_NELNU</name>
<dbReference type="Proteomes" id="UP000607653">
    <property type="component" value="Unassembled WGS sequence"/>
</dbReference>
<dbReference type="AlphaFoldDB" id="A0A822XGZ1"/>
<evidence type="ECO:0000313" key="2">
    <source>
        <dbReference type="EMBL" id="DAD18095.1"/>
    </source>
</evidence>